<dbReference type="GO" id="GO:0005829">
    <property type="term" value="C:cytosol"/>
    <property type="evidence" value="ECO:0007669"/>
    <property type="project" value="TreeGrafter"/>
</dbReference>
<protein>
    <submittedName>
        <fullName evidence="1">Cof-type HAD-IIB family hydrolase</fullName>
    </submittedName>
</protein>
<dbReference type="InterPro" id="IPR006379">
    <property type="entry name" value="HAD-SF_hydro_IIB"/>
</dbReference>
<dbReference type="InterPro" id="IPR023214">
    <property type="entry name" value="HAD_sf"/>
</dbReference>
<dbReference type="NCBIfam" id="TIGR01484">
    <property type="entry name" value="HAD-SF-IIB"/>
    <property type="match status" value="1"/>
</dbReference>
<evidence type="ECO:0000313" key="2">
    <source>
        <dbReference type="Proteomes" id="UP000217918"/>
    </source>
</evidence>
<organism evidence="1 2">
    <name type="scientific">Levilactobacillus brevis</name>
    <name type="common">Lactobacillus brevis</name>
    <dbReference type="NCBI Taxonomy" id="1580"/>
    <lineage>
        <taxon>Bacteria</taxon>
        <taxon>Bacillati</taxon>
        <taxon>Bacillota</taxon>
        <taxon>Bacilli</taxon>
        <taxon>Lactobacillales</taxon>
        <taxon>Lactobacillaceae</taxon>
        <taxon>Levilactobacillus</taxon>
    </lineage>
</organism>
<proteinExistence type="predicted"/>
<dbReference type="SUPFAM" id="SSF56784">
    <property type="entry name" value="HAD-like"/>
    <property type="match status" value="1"/>
</dbReference>
<dbReference type="Proteomes" id="UP000217918">
    <property type="component" value="Unassembled WGS sequence"/>
</dbReference>
<dbReference type="PANTHER" id="PTHR10000">
    <property type="entry name" value="PHOSPHOSERINE PHOSPHATASE"/>
    <property type="match status" value="1"/>
</dbReference>
<dbReference type="GO" id="GO:0000287">
    <property type="term" value="F:magnesium ion binding"/>
    <property type="evidence" value="ECO:0007669"/>
    <property type="project" value="TreeGrafter"/>
</dbReference>
<dbReference type="GeneID" id="56993292"/>
<comment type="caution">
    <text evidence="1">The sequence shown here is derived from an EMBL/GenBank/DDBJ whole genome shotgun (WGS) entry which is preliminary data.</text>
</comment>
<accession>A0A1W6NHM5</accession>
<dbReference type="Pfam" id="PF08282">
    <property type="entry name" value="Hydrolase_3"/>
    <property type="match status" value="1"/>
</dbReference>
<evidence type="ECO:0000313" key="1">
    <source>
        <dbReference type="EMBL" id="PBQ24137.1"/>
    </source>
</evidence>
<dbReference type="InterPro" id="IPR000150">
    <property type="entry name" value="Cof"/>
</dbReference>
<dbReference type="Gene3D" id="3.30.1240.10">
    <property type="match status" value="1"/>
</dbReference>
<dbReference type="SFLD" id="SFLDS00003">
    <property type="entry name" value="Haloacid_Dehalogenase"/>
    <property type="match status" value="1"/>
</dbReference>
<dbReference type="AlphaFoldDB" id="A0A1W6NHM5"/>
<dbReference type="EMBL" id="NVYO01000001">
    <property type="protein sequence ID" value="PBQ24137.1"/>
    <property type="molecule type" value="Genomic_DNA"/>
</dbReference>
<keyword evidence="1" id="KW-0378">Hydrolase</keyword>
<dbReference type="GO" id="GO:0016791">
    <property type="term" value="F:phosphatase activity"/>
    <property type="evidence" value="ECO:0007669"/>
    <property type="project" value="TreeGrafter"/>
</dbReference>
<dbReference type="PANTHER" id="PTHR10000:SF25">
    <property type="entry name" value="PHOSPHATASE YKRA-RELATED"/>
    <property type="match status" value="1"/>
</dbReference>
<dbReference type="Gene3D" id="3.40.50.1000">
    <property type="entry name" value="HAD superfamily/HAD-like"/>
    <property type="match status" value="1"/>
</dbReference>
<dbReference type="InterPro" id="IPR036412">
    <property type="entry name" value="HAD-like_sf"/>
</dbReference>
<dbReference type="PROSITE" id="PS01229">
    <property type="entry name" value="COF_2"/>
    <property type="match status" value="1"/>
</dbReference>
<gene>
    <name evidence="1" type="ORF">CNR29_08920</name>
</gene>
<sequence>MYQAIVFFDLDSTLFDDNKHVLPASVAAIHEMQQHHILPVIATGRNIFEIQYVLDGTGIDSVVGANGSYVQYQGQRLAAAVIAPELLTAVTSFAQRQHDPIAYYTSQGFRLSQANADTTENFQLLRLHPIVDPAWYATQQINFLNVFNRDHDQLYQEKFSGQLTFVRNNPRCLDTMVNGVTKQSGIRTLIQQAGLQGIKTYAFGDGYNDLQMFDEVDVPISMGNGVAAAKEKAAYVTTTNTTDGIVRGLRYFGLIQ</sequence>
<dbReference type="SFLD" id="SFLDG01140">
    <property type="entry name" value="C2.B:_Phosphomannomutase_and_P"/>
    <property type="match status" value="1"/>
</dbReference>
<name>A0A1W6NHM5_LEVBR</name>
<dbReference type="NCBIfam" id="TIGR00099">
    <property type="entry name" value="Cof-subfamily"/>
    <property type="match status" value="1"/>
</dbReference>
<dbReference type="RefSeq" id="WP_021742218.1">
    <property type="nucleotide sequence ID" value="NZ_CBCRTO010000010.1"/>
</dbReference>
<reference evidence="1 2" key="1">
    <citation type="submission" date="2017-09" db="EMBL/GenBank/DDBJ databases">
        <title>Genome sequence of Lactobacillus brevis D7.</title>
        <authorList>
            <person name="Kwon M.-S."/>
            <person name="Lim S.K."/>
            <person name="Choi H.-J."/>
        </authorList>
    </citation>
    <scope>NUCLEOTIDE SEQUENCE [LARGE SCALE GENOMIC DNA]</scope>
    <source>
        <strain evidence="1 2">D7</strain>
    </source>
</reference>